<gene>
    <name evidence="1" type="ORF">ACFPOH_07275</name>
</gene>
<sequence length="94" mass="10982">MAIKNKQEKKEIAGKTWIFQHPGLEAVLDIRERAKDANGNTSDKELFKELLEHVVFVEEDGVPRRVNFEYFEEEFDSVKVFTEVMSAASKFIFR</sequence>
<evidence type="ECO:0000313" key="2">
    <source>
        <dbReference type="Proteomes" id="UP001595978"/>
    </source>
</evidence>
<protein>
    <submittedName>
        <fullName evidence="1">Uncharacterized protein</fullName>
    </submittedName>
</protein>
<organism evidence="1 2">
    <name type="scientific">Ureibacillus suwonensis</name>
    <dbReference type="NCBI Taxonomy" id="313007"/>
    <lineage>
        <taxon>Bacteria</taxon>
        <taxon>Bacillati</taxon>
        <taxon>Bacillota</taxon>
        <taxon>Bacilli</taxon>
        <taxon>Bacillales</taxon>
        <taxon>Caryophanaceae</taxon>
        <taxon>Ureibacillus</taxon>
    </lineage>
</organism>
<reference evidence="2" key="1">
    <citation type="journal article" date="2019" name="Int. J. Syst. Evol. Microbiol.">
        <title>The Global Catalogue of Microorganisms (GCM) 10K type strain sequencing project: providing services to taxonomists for standard genome sequencing and annotation.</title>
        <authorList>
            <consortium name="The Broad Institute Genomics Platform"/>
            <consortium name="The Broad Institute Genome Sequencing Center for Infectious Disease"/>
            <person name="Wu L."/>
            <person name="Ma J."/>
        </authorList>
    </citation>
    <scope>NUCLEOTIDE SEQUENCE [LARGE SCALE GENOMIC DNA]</scope>
    <source>
        <strain evidence="2">CCUG 56331</strain>
    </source>
</reference>
<keyword evidence="2" id="KW-1185">Reference proteome</keyword>
<dbReference type="RefSeq" id="WP_390309261.1">
    <property type="nucleotide sequence ID" value="NZ_JBHSNQ010000058.1"/>
</dbReference>
<name>A0ABW0RA21_9BACL</name>
<accession>A0ABW0RA21</accession>
<evidence type="ECO:0000313" key="1">
    <source>
        <dbReference type="EMBL" id="MFC5541564.1"/>
    </source>
</evidence>
<dbReference type="Proteomes" id="UP001595978">
    <property type="component" value="Unassembled WGS sequence"/>
</dbReference>
<comment type="caution">
    <text evidence="1">The sequence shown here is derived from an EMBL/GenBank/DDBJ whole genome shotgun (WGS) entry which is preliminary data.</text>
</comment>
<proteinExistence type="predicted"/>
<dbReference type="EMBL" id="JBHSNQ010000058">
    <property type="protein sequence ID" value="MFC5541564.1"/>
    <property type="molecule type" value="Genomic_DNA"/>
</dbReference>